<sequence>MHSNHSVNNNLNGTVVDVISNNVPRSHETLPMYSLASFFSFLISFSFTLVLMEDTIFYYGGNGSTYTLKCGIDYENVMCSTEGYQWVQINGQTYKVDSVNCSYPPRNYCNASTAAVPTTTSTPRAVQTTSKAPNCNSCPRNVTVVGTSAPIAQFQGVNQWNCSDVVLRCSNPTGGRVTLYFLLNGKGATYANGNGTLYETINCSTEGYQWVNINGTGVPVNQVSCATS</sequence>
<name>A0A914E3G7_9BILA</name>
<reference evidence="3" key="1">
    <citation type="submission" date="2022-11" db="UniProtKB">
        <authorList>
            <consortium name="WormBaseParasite"/>
        </authorList>
    </citation>
    <scope>IDENTIFICATION</scope>
</reference>
<organism evidence="2 3">
    <name type="scientific">Acrobeloides nanus</name>
    <dbReference type="NCBI Taxonomy" id="290746"/>
    <lineage>
        <taxon>Eukaryota</taxon>
        <taxon>Metazoa</taxon>
        <taxon>Ecdysozoa</taxon>
        <taxon>Nematoda</taxon>
        <taxon>Chromadorea</taxon>
        <taxon>Rhabditida</taxon>
        <taxon>Tylenchina</taxon>
        <taxon>Cephalobomorpha</taxon>
        <taxon>Cephaloboidea</taxon>
        <taxon>Cephalobidae</taxon>
        <taxon>Acrobeloides</taxon>
    </lineage>
</organism>
<proteinExistence type="predicted"/>
<keyword evidence="1" id="KW-0472">Membrane</keyword>
<evidence type="ECO:0000313" key="2">
    <source>
        <dbReference type="Proteomes" id="UP000887540"/>
    </source>
</evidence>
<accession>A0A914E3G7</accession>
<evidence type="ECO:0000313" key="3">
    <source>
        <dbReference type="WBParaSite" id="ACRNAN_scaffold53.g12530.t1"/>
    </source>
</evidence>
<protein>
    <submittedName>
        <fullName evidence="3">C6 domain-containing protein</fullName>
    </submittedName>
</protein>
<dbReference type="WBParaSite" id="ACRNAN_scaffold53.g12530.t1">
    <property type="protein sequence ID" value="ACRNAN_scaffold53.g12530.t1"/>
    <property type="gene ID" value="ACRNAN_scaffold53.g12530"/>
</dbReference>
<keyword evidence="2" id="KW-1185">Reference proteome</keyword>
<dbReference type="AlphaFoldDB" id="A0A914E3G7"/>
<evidence type="ECO:0000256" key="1">
    <source>
        <dbReference type="SAM" id="Phobius"/>
    </source>
</evidence>
<keyword evidence="1" id="KW-1133">Transmembrane helix</keyword>
<dbReference type="Proteomes" id="UP000887540">
    <property type="component" value="Unplaced"/>
</dbReference>
<feature type="transmembrane region" description="Helical" evidence="1">
    <location>
        <begin position="32"/>
        <end position="52"/>
    </location>
</feature>
<keyword evidence="1" id="KW-0812">Transmembrane</keyword>